<dbReference type="InterPro" id="IPR013525">
    <property type="entry name" value="ABC2_TM"/>
</dbReference>
<feature type="transmembrane region" description="Helical" evidence="5">
    <location>
        <begin position="211"/>
        <end position="231"/>
    </location>
</feature>
<dbReference type="PANTHER" id="PTHR43027:SF2">
    <property type="entry name" value="TRANSPORT PERMEASE PROTEIN"/>
    <property type="match status" value="1"/>
</dbReference>
<keyword evidence="3 5" id="KW-1133">Transmembrane helix</keyword>
<dbReference type="eggNOG" id="COG0842">
    <property type="taxonomic scope" value="Bacteria"/>
</dbReference>
<comment type="subcellular location">
    <subcellularLocation>
        <location evidence="1">Membrane</location>
        <topology evidence="1">Multi-pass membrane protein</topology>
    </subcellularLocation>
</comment>
<reference evidence="7 8" key="1">
    <citation type="submission" date="2014-06" db="EMBL/GenBank/DDBJ databases">
        <title>Saccharopolyspora rectivirgula DSM-43113 Genome sequencing.</title>
        <authorList>
            <person name="Barrera C."/>
            <person name="Millon L."/>
            <person name="Rognon B."/>
            <person name="Zaugg C."/>
            <person name="Monod M."/>
        </authorList>
    </citation>
    <scope>NUCLEOTIDE SEQUENCE [LARGE SCALE GENOMIC DNA]</scope>
    <source>
        <strain evidence="7 8">DSM 43113</strain>
    </source>
</reference>
<proteinExistence type="predicted"/>
<feature type="domain" description="ABC-2 type transporter transmembrane" evidence="6">
    <location>
        <begin position="56"/>
        <end position="231"/>
    </location>
</feature>
<evidence type="ECO:0000256" key="5">
    <source>
        <dbReference type="SAM" id="Phobius"/>
    </source>
</evidence>
<keyword evidence="4 5" id="KW-0472">Membrane</keyword>
<dbReference type="Proteomes" id="UP000031419">
    <property type="component" value="Unassembled WGS sequence"/>
</dbReference>
<dbReference type="GO" id="GO:0140359">
    <property type="term" value="F:ABC-type transporter activity"/>
    <property type="evidence" value="ECO:0007669"/>
    <property type="project" value="InterPro"/>
</dbReference>
<feature type="transmembrane region" description="Helical" evidence="5">
    <location>
        <begin position="51"/>
        <end position="75"/>
    </location>
</feature>
<evidence type="ECO:0000313" key="8">
    <source>
        <dbReference type="Proteomes" id="UP000031419"/>
    </source>
</evidence>
<dbReference type="STRING" id="28042.GU90_04050"/>
<feature type="transmembrane region" description="Helical" evidence="5">
    <location>
        <begin position="169"/>
        <end position="191"/>
    </location>
</feature>
<evidence type="ECO:0000256" key="3">
    <source>
        <dbReference type="ARBA" id="ARBA00022989"/>
    </source>
</evidence>
<protein>
    <recommendedName>
        <fullName evidence="6">ABC-2 type transporter transmembrane domain-containing protein</fullName>
    </recommendedName>
</protein>
<dbReference type="InterPro" id="IPR052902">
    <property type="entry name" value="ABC-2_transporter"/>
</dbReference>
<evidence type="ECO:0000256" key="2">
    <source>
        <dbReference type="ARBA" id="ARBA00022692"/>
    </source>
</evidence>
<evidence type="ECO:0000259" key="6">
    <source>
        <dbReference type="Pfam" id="PF12698"/>
    </source>
</evidence>
<keyword evidence="8" id="KW-1185">Reference proteome</keyword>
<dbReference type="Pfam" id="PF12698">
    <property type="entry name" value="ABC2_membrane_3"/>
    <property type="match status" value="1"/>
</dbReference>
<keyword evidence="2 5" id="KW-0812">Transmembrane</keyword>
<name>A0A073B2Y8_9PSEU</name>
<feature type="transmembrane region" description="Helical" evidence="5">
    <location>
        <begin position="21"/>
        <end position="39"/>
    </location>
</feature>
<evidence type="ECO:0000256" key="4">
    <source>
        <dbReference type="ARBA" id="ARBA00023136"/>
    </source>
</evidence>
<organism evidence="7 8">
    <name type="scientific">Saccharopolyspora rectivirgula</name>
    <dbReference type="NCBI Taxonomy" id="28042"/>
    <lineage>
        <taxon>Bacteria</taxon>
        <taxon>Bacillati</taxon>
        <taxon>Actinomycetota</taxon>
        <taxon>Actinomycetes</taxon>
        <taxon>Pseudonocardiales</taxon>
        <taxon>Pseudonocardiaceae</taxon>
        <taxon>Saccharopolyspora</taxon>
    </lineage>
</organism>
<accession>A0A073B2Y8</accession>
<feature type="transmembrane region" description="Helical" evidence="5">
    <location>
        <begin position="96"/>
        <end position="122"/>
    </location>
</feature>
<feature type="transmembrane region" description="Helical" evidence="5">
    <location>
        <begin position="134"/>
        <end position="157"/>
    </location>
</feature>
<evidence type="ECO:0000256" key="1">
    <source>
        <dbReference type="ARBA" id="ARBA00004141"/>
    </source>
</evidence>
<gene>
    <name evidence="7" type="ORF">GU90_04050</name>
</gene>
<dbReference type="RefSeq" id="WP_029719892.1">
    <property type="nucleotide sequence ID" value="NZ_JAJUIW010000013.1"/>
</dbReference>
<dbReference type="GO" id="GO:0016020">
    <property type="term" value="C:membrane"/>
    <property type="evidence" value="ECO:0007669"/>
    <property type="project" value="UniProtKB-SubCell"/>
</dbReference>
<dbReference type="PANTHER" id="PTHR43027">
    <property type="entry name" value="DOXORUBICIN RESISTANCE ABC TRANSPORTER PERMEASE PROTEIN DRRC-RELATED"/>
    <property type="match status" value="1"/>
</dbReference>
<dbReference type="EMBL" id="JNVU01000012">
    <property type="protein sequence ID" value="KEI45607.1"/>
    <property type="molecule type" value="Genomic_DNA"/>
</dbReference>
<dbReference type="AlphaFoldDB" id="A0A073B2Y8"/>
<evidence type="ECO:0000313" key="7">
    <source>
        <dbReference type="EMBL" id="KEI45607.1"/>
    </source>
</evidence>
<dbReference type="OrthoDB" id="3399482at2"/>
<sequence>MTSAVLALSRAEWKLLMRNKTIALCCTAFPVGFGAYYAFALPDGSSPQLWALIISLQLMTVFGFTIYFTATATLTSRREDRYLKRLRSGEMTAPTVLTGLLLPVVLLGVAQAAALLAIAFWLGAPLPSDPLPLLAAMLAGSALCVAAGAVTSVFTATGEQAQITTLPGFVVLFGSGVWQFTGQSFPGLLLLPGAAFSDLAQRSMSGEPGLGGVPALLVLLGWTAVLAVLAARKFRWEPRS</sequence>
<comment type="caution">
    <text evidence="7">The sequence shown here is derived from an EMBL/GenBank/DDBJ whole genome shotgun (WGS) entry which is preliminary data.</text>
</comment>